<comment type="similarity">
    <text evidence="2 11">Belongs to the tektin family.</text>
</comment>
<evidence type="ECO:0000256" key="3">
    <source>
        <dbReference type="ARBA" id="ARBA00022490"/>
    </source>
</evidence>
<keyword evidence="7" id="KW-0206">Cytoskeleton</keyword>
<evidence type="ECO:0000256" key="4">
    <source>
        <dbReference type="ARBA" id="ARBA00022846"/>
    </source>
</evidence>
<feature type="non-terminal residue" evidence="14">
    <location>
        <position position="403"/>
    </location>
</feature>
<organism evidence="14 15">
    <name type="scientific">Notiomystis cincta</name>
    <dbReference type="NCBI Taxonomy" id="366454"/>
    <lineage>
        <taxon>Eukaryota</taxon>
        <taxon>Metazoa</taxon>
        <taxon>Chordata</taxon>
        <taxon>Craniata</taxon>
        <taxon>Vertebrata</taxon>
        <taxon>Euteleostomi</taxon>
        <taxon>Archelosauria</taxon>
        <taxon>Archosauria</taxon>
        <taxon>Dinosauria</taxon>
        <taxon>Saurischia</taxon>
        <taxon>Theropoda</taxon>
        <taxon>Coelurosauria</taxon>
        <taxon>Aves</taxon>
        <taxon>Neognathae</taxon>
        <taxon>Neoaves</taxon>
        <taxon>Telluraves</taxon>
        <taxon>Australaves</taxon>
        <taxon>Passeriformes</taxon>
        <taxon>Notiomystidae</taxon>
        <taxon>Notiomystis</taxon>
    </lineage>
</organism>
<evidence type="ECO:0000256" key="11">
    <source>
        <dbReference type="RuleBase" id="RU367040"/>
    </source>
</evidence>
<dbReference type="GO" id="GO:0005930">
    <property type="term" value="C:axoneme"/>
    <property type="evidence" value="ECO:0007669"/>
    <property type="project" value="UniProtKB-SubCell"/>
</dbReference>
<evidence type="ECO:0000313" key="14">
    <source>
        <dbReference type="EMBL" id="NWX27638.1"/>
    </source>
</evidence>
<keyword evidence="15" id="KW-1185">Reference proteome</keyword>
<keyword evidence="8 11" id="KW-0966">Cell projection</keyword>
<feature type="non-terminal residue" evidence="14">
    <location>
        <position position="1"/>
    </location>
</feature>
<dbReference type="EMBL" id="VZRX01004469">
    <property type="protein sequence ID" value="NWX27638.1"/>
    <property type="molecule type" value="Genomic_DNA"/>
</dbReference>
<evidence type="ECO:0000256" key="1">
    <source>
        <dbReference type="ARBA" id="ARBA00004611"/>
    </source>
</evidence>
<sequence>MARLLQDSSKLHPSEWYTANRMQRASTESQKSRSEGMIAESWRLVDEIEKTTQKTQSDVNKKIEQRREEIKFWKQELDNKIEQIVHETEVLLTFKNRLERALEGCKEQLVIAQKCLLYRQRRVGIDLVHDEVEQELVKEAEVIQGVIALLGRTLEQTNEQIRRNRSAKYNLDMDLKDKFTALTIDDYCASLTNDTPHVIYADNAMKLEGNFVSLEDWIDFSNINVEKADKQRNNSLALKALIDSILSQTANDMRKQCEMVNIAFRNRVKEVKDAKHKLETLLAMVMDETASQEKNIANLKKAIADKEGPVKLAQTRLEARNHRPNVELCYDTVQCSLMSEVQEITKNIQRQVEDALAQAETELKGLSRRQLSLEEEIKVKENTLYIDELLCMQMRESVYINNY</sequence>
<keyword evidence="4 11" id="KW-0282">Flagellum</keyword>
<evidence type="ECO:0000313" key="15">
    <source>
        <dbReference type="Proteomes" id="UP000579558"/>
    </source>
</evidence>
<name>A0A7K6UYL2_9PASS</name>
<dbReference type="GO" id="GO:0015630">
    <property type="term" value="C:microtubule cytoskeleton"/>
    <property type="evidence" value="ECO:0007669"/>
    <property type="project" value="UniProtKB-UniRule"/>
</dbReference>
<proteinExistence type="inferred from homology"/>
<comment type="caution">
    <text evidence="14">The sequence shown here is derived from an EMBL/GenBank/DDBJ whole genome shotgun (WGS) entry which is preliminary data.</text>
</comment>
<dbReference type="PANTHER" id="PTHR19960">
    <property type="entry name" value="TEKTIN"/>
    <property type="match status" value="1"/>
</dbReference>
<gene>
    <name evidence="14" type="primary">Tekt1</name>
    <name evidence="14" type="ORF">NOTCIN_R03884</name>
</gene>
<dbReference type="PRINTS" id="PR00511">
    <property type="entry name" value="TEKTIN"/>
</dbReference>
<evidence type="ECO:0000256" key="12">
    <source>
        <dbReference type="SAM" id="Coils"/>
    </source>
</evidence>
<dbReference type="Proteomes" id="UP000579558">
    <property type="component" value="Unassembled WGS sequence"/>
</dbReference>
<evidence type="ECO:0000256" key="5">
    <source>
        <dbReference type="ARBA" id="ARBA00023054"/>
    </source>
</evidence>
<dbReference type="GO" id="GO:0060294">
    <property type="term" value="P:cilium movement involved in cell motility"/>
    <property type="evidence" value="ECO:0007669"/>
    <property type="project" value="UniProtKB-UniRule"/>
</dbReference>
<comment type="subcellular location">
    <subcellularLocation>
        <location evidence="11">Cytoplasm</location>
        <location evidence="11">Cytoskeleton</location>
        <location evidence="11">Cilium axoneme</location>
    </subcellularLocation>
    <subcellularLocation>
        <location evidence="1">Cytoplasm</location>
        <location evidence="1">Cytoskeleton</location>
        <location evidence="1">Flagellum axoneme</location>
    </subcellularLocation>
</comment>
<feature type="coiled-coil region" evidence="12">
    <location>
        <begin position="338"/>
        <end position="383"/>
    </location>
</feature>
<keyword evidence="3" id="KW-0963">Cytoplasm</keyword>
<evidence type="ECO:0000256" key="9">
    <source>
        <dbReference type="ARBA" id="ARBA00045224"/>
    </source>
</evidence>
<feature type="region of interest" description="Disordered" evidence="13">
    <location>
        <begin position="16"/>
        <end position="36"/>
    </location>
</feature>
<dbReference type="PANTHER" id="PTHR19960:SF25">
    <property type="entry name" value="TEKTIN-1"/>
    <property type="match status" value="1"/>
</dbReference>
<dbReference type="GO" id="GO:0060271">
    <property type="term" value="P:cilium assembly"/>
    <property type="evidence" value="ECO:0007669"/>
    <property type="project" value="UniProtKB-UniRule"/>
</dbReference>
<evidence type="ECO:0000256" key="13">
    <source>
        <dbReference type="SAM" id="MobiDB-lite"/>
    </source>
</evidence>
<evidence type="ECO:0000256" key="6">
    <source>
        <dbReference type="ARBA" id="ARBA00023069"/>
    </source>
</evidence>
<dbReference type="Pfam" id="PF03148">
    <property type="entry name" value="Tektin"/>
    <property type="match status" value="1"/>
</dbReference>
<feature type="compositionally biased region" description="Polar residues" evidence="13">
    <location>
        <begin position="20"/>
        <end position="29"/>
    </location>
</feature>
<dbReference type="InterPro" id="IPR048256">
    <property type="entry name" value="Tektin-like"/>
</dbReference>
<reference evidence="14 15" key="1">
    <citation type="submission" date="2019-09" db="EMBL/GenBank/DDBJ databases">
        <title>Bird 10,000 Genomes (B10K) Project - Family phase.</title>
        <authorList>
            <person name="Zhang G."/>
        </authorList>
    </citation>
    <scope>NUCLEOTIDE SEQUENCE [LARGE SCALE GENOMIC DNA]</scope>
    <source>
        <strain evidence="14">B10K-DU-029-75</strain>
    </source>
</reference>
<dbReference type="AlphaFoldDB" id="A0A7K6UYL2"/>
<dbReference type="InterPro" id="IPR000435">
    <property type="entry name" value="Tektins"/>
</dbReference>
<keyword evidence="5 12" id="KW-0175">Coiled coil</keyword>
<evidence type="ECO:0000256" key="8">
    <source>
        <dbReference type="ARBA" id="ARBA00023273"/>
    </source>
</evidence>
<comment type="function">
    <text evidence="9">Microtubule inner protein (MIP) part of the dynein-decorated doublet microtubules (DMTs) in cilia and flagellar axoneme. Forms filamentous polymers in the walls of ciliary and flagellar microtubules.</text>
</comment>
<dbReference type="GO" id="GO:0005634">
    <property type="term" value="C:nucleus"/>
    <property type="evidence" value="ECO:0007669"/>
    <property type="project" value="TreeGrafter"/>
</dbReference>
<protein>
    <recommendedName>
        <fullName evidence="11">Tektin</fullName>
    </recommendedName>
</protein>
<comment type="subunit">
    <text evidence="10">Microtubule inner protein component of sperm flagellar doublet microtubules.</text>
</comment>
<evidence type="ECO:0000256" key="2">
    <source>
        <dbReference type="ARBA" id="ARBA00007209"/>
    </source>
</evidence>
<evidence type="ECO:0000256" key="10">
    <source>
        <dbReference type="ARBA" id="ARBA00046435"/>
    </source>
</evidence>
<dbReference type="OrthoDB" id="10054259at2759"/>
<keyword evidence="6 11" id="KW-0969">Cilium</keyword>
<accession>A0A7K6UYL2</accession>
<evidence type="ECO:0000256" key="7">
    <source>
        <dbReference type="ARBA" id="ARBA00023212"/>
    </source>
</evidence>